<dbReference type="Gene3D" id="2.70.150.10">
    <property type="entry name" value="Calcium-transporting ATPase, cytoplasmic transduction domain A"/>
    <property type="match status" value="1"/>
</dbReference>
<dbReference type="RefSeq" id="WP_111435763.1">
    <property type="nucleotide sequence ID" value="NZ_JACIGG010000031.1"/>
</dbReference>
<dbReference type="SFLD" id="SFLDG00002">
    <property type="entry name" value="C1.7:_P-type_atpase_like"/>
    <property type="match status" value="1"/>
</dbReference>
<dbReference type="PROSITE" id="PS00154">
    <property type="entry name" value="ATPASE_E1_E2"/>
    <property type="match status" value="1"/>
</dbReference>
<dbReference type="InterPro" id="IPR059000">
    <property type="entry name" value="ATPase_P-type_domA"/>
</dbReference>
<comment type="similarity">
    <text evidence="2 9">Belongs to the cation transport ATPase (P-type) (TC 3.A.3) family. Type IB subfamily.</text>
</comment>
<dbReference type="SFLD" id="SFLDF00027">
    <property type="entry name" value="p-type_atpase"/>
    <property type="match status" value="1"/>
</dbReference>
<dbReference type="PRINTS" id="PR00119">
    <property type="entry name" value="CATATPASE"/>
</dbReference>
<keyword evidence="9" id="KW-0479">Metal-binding</keyword>
<dbReference type="AlphaFoldDB" id="A0A327JJQ2"/>
<dbReference type="GO" id="GO:0016887">
    <property type="term" value="F:ATP hydrolysis activity"/>
    <property type="evidence" value="ECO:0007669"/>
    <property type="project" value="InterPro"/>
</dbReference>
<dbReference type="InterPro" id="IPR023214">
    <property type="entry name" value="HAD_sf"/>
</dbReference>
<evidence type="ECO:0000256" key="6">
    <source>
        <dbReference type="ARBA" id="ARBA00023136"/>
    </source>
</evidence>
<comment type="caution">
    <text evidence="11">The sequence shown here is derived from an EMBL/GenBank/DDBJ whole genome shotgun (WGS) entry which is preliminary data.</text>
</comment>
<dbReference type="EC" id="7.2.2.12" evidence="7"/>
<evidence type="ECO:0000256" key="4">
    <source>
        <dbReference type="ARBA" id="ARBA00022967"/>
    </source>
</evidence>
<evidence type="ECO:0000313" key="11">
    <source>
        <dbReference type="EMBL" id="RAI25493.1"/>
    </source>
</evidence>
<dbReference type="GO" id="GO:0005524">
    <property type="term" value="F:ATP binding"/>
    <property type="evidence" value="ECO:0007669"/>
    <property type="project" value="UniProtKB-UniRule"/>
</dbReference>
<comment type="subcellular location">
    <subcellularLocation>
        <location evidence="9">Cell membrane</location>
    </subcellularLocation>
    <subcellularLocation>
        <location evidence="1">Membrane</location>
    </subcellularLocation>
</comment>
<evidence type="ECO:0000256" key="7">
    <source>
        <dbReference type="ARBA" id="ARBA00039097"/>
    </source>
</evidence>
<dbReference type="Gene3D" id="3.40.1110.10">
    <property type="entry name" value="Calcium-transporting ATPase, cytoplasmic domain N"/>
    <property type="match status" value="1"/>
</dbReference>
<keyword evidence="9" id="KW-1003">Cell membrane</keyword>
<dbReference type="InterPro" id="IPR008250">
    <property type="entry name" value="ATPase_P-typ_transduc_dom_A_sf"/>
</dbReference>
<evidence type="ECO:0000256" key="9">
    <source>
        <dbReference type="RuleBase" id="RU362081"/>
    </source>
</evidence>
<keyword evidence="9" id="KW-0067">ATP-binding</keyword>
<proteinExistence type="inferred from homology"/>
<dbReference type="InterPro" id="IPR051014">
    <property type="entry name" value="Cation_Transport_ATPase_IB"/>
</dbReference>
<name>A0A327JJQ2_9HYPH</name>
<organism evidence="11 12">
    <name type="scientific">Rhodobium orientis</name>
    <dbReference type="NCBI Taxonomy" id="34017"/>
    <lineage>
        <taxon>Bacteria</taxon>
        <taxon>Pseudomonadati</taxon>
        <taxon>Pseudomonadota</taxon>
        <taxon>Alphaproteobacteria</taxon>
        <taxon>Hyphomicrobiales</taxon>
        <taxon>Rhodobiaceae</taxon>
        <taxon>Rhodobium</taxon>
    </lineage>
</organism>
<evidence type="ECO:0000259" key="10">
    <source>
        <dbReference type="Pfam" id="PF00122"/>
    </source>
</evidence>
<evidence type="ECO:0000256" key="5">
    <source>
        <dbReference type="ARBA" id="ARBA00022989"/>
    </source>
</evidence>
<dbReference type="OrthoDB" id="391538at2"/>
<protein>
    <recommendedName>
        <fullName evidence="7">P-type Zn(2+) transporter</fullName>
        <ecNumber evidence="7">7.2.2.12</ecNumber>
    </recommendedName>
</protein>
<keyword evidence="12" id="KW-1185">Reference proteome</keyword>
<keyword evidence="6" id="KW-0472">Membrane</keyword>
<keyword evidence="4" id="KW-1278">Translocase</keyword>
<dbReference type="InterPro" id="IPR044492">
    <property type="entry name" value="P_typ_ATPase_HD_dom"/>
</dbReference>
<accession>A0A327JJQ2</accession>
<evidence type="ECO:0000256" key="8">
    <source>
        <dbReference type="ARBA" id="ARBA00047308"/>
    </source>
</evidence>
<dbReference type="NCBIfam" id="TIGR01525">
    <property type="entry name" value="ATPase-IB_hvy"/>
    <property type="match status" value="1"/>
</dbReference>
<feature type="domain" description="P-type ATPase A" evidence="10">
    <location>
        <begin position="203"/>
        <end position="300"/>
    </location>
</feature>
<keyword evidence="9" id="KW-0547">Nucleotide-binding</keyword>
<dbReference type="InterPro" id="IPR018303">
    <property type="entry name" value="ATPase_P-typ_P_site"/>
</dbReference>
<evidence type="ECO:0000256" key="3">
    <source>
        <dbReference type="ARBA" id="ARBA00022692"/>
    </source>
</evidence>
<dbReference type="GO" id="GO:0046872">
    <property type="term" value="F:metal ion binding"/>
    <property type="evidence" value="ECO:0007669"/>
    <property type="project" value="UniProtKB-KW"/>
</dbReference>
<dbReference type="NCBIfam" id="TIGR01494">
    <property type="entry name" value="ATPase_P-type"/>
    <property type="match status" value="1"/>
</dbReference>
<dbReference type="GO" id="GO:0016463">
    <property type="term" value="F:P-type zinc transporter activity"/>
    <property type="evidence" value="ECO:0007669"/>
    <property type="project" value="UniProtKB-EC"/>
</dbReference>
<dbReference type="SUPFAM" id="SSF56784">
    <property type="entry name" value="HAD-like"/>
    <property type="match status" value="1"/>
</dbReference>
<keyword evidence="3" id="KW-0812">Transmembrane</keyword>
<gene>
    <name evidence="11" type="ORF">CH339_17910</name>
</gene>
<dbReference type="GO" id="GO:0015086">
    <property type="term" value="F:cadmium ion transmembrane transporter activity"/>
    <property type="evidence" value="ECO:0007669"/>
    <property type="project" value="TreeGrafter"/>
</dbReference>
<dbReference type="PANTHER" id="PTHR48085">
    <property type="entry name" value="CADMIUM/ZINC-TRANSPORTING ATPASE HMA2-RELATED"/>
    <property type="match status" value="1"/>
</dbReference>
<dbReference type="InterPro" id="IPR036412">
    <property type="entry name" value="HAD-like_sf"/>
</dbReference>
<dbReference type="EMBL" id="NPEV01000046">
    <property type="protein sequence ID" value="RAI25493.1"/>
    <property type="molecule type" value="Genomic_DNA"/>
</dbReference>
<dbReference type="SFLD" id="SFLDS00003">
    <property type="entry name" value="Haloacid_Dehalogenase"/>
    <property type="match status" value="1"/>
</dbReference>
<dbReference type="PANTHER" id="PTHR48085:SF5">
    <property type="entry name" value="CADMIUM_ZINC-TRANSPORTING ATPASE HMA4-RELATED"/>
    <property type="match status" value="1"/>
</dbReference>
<dbReference type="Pfam" id="PF00122">
    <property type="entry name" value="E1-E2_ATPase"/>
    <property type="match status" value="1"/>
</dbReference>
<evidence type="ECO:0000256" key="1">
    <source>
        <dbReference type="ARBA" id="ARBA00004370"/>
    </source>
</evidence>
<keyword evidence="5" id="KW-1133">Transmembrane helix</keyword>
<evidence type="ECO:0000313" key="12">
    <source>
        <dbReference type="Proteomes" id="UP000249299"/>
    </source>
</evidence>
<dbReference type="Pfam" id="PF00702">
    <property type="entry name" value="Hydrolase"/>
    <property type="match status" value="1"/>
</dbReference>
<comment type="catalytic activity">
    <reaction evidence="8">
        <text>Zn(2+)(in) + ATP + H2O = Zn(2+)(out) + ADP + phosphate + H(+)</text>
        <dbReference type="Rhea" id="RHEA:20621"/>
        <dbReference type="ChEBI" id="CHEBI:15377"/>
        <dbReference type="ChEBI" id="CHEBI:15378"/>
        <dbReference type="ChEBI" id="CHEBI:29105"/>
        <dbReference type="ChEBI" id="CHEBI:30616"/>
        <dbReference type="ChEBI" id="CHEBI:43474"/>
        <dbReference type="ChEBI" id="CHEBI:456216"/>
        <dbReference type="EC" id="7.2.2.12"/>
    </reaction>
</comment>
<dbReference type="Gene3D" id="3.40.50.1000">
    <property type="entry name" value="HAD superfamily/HAD-like"/>
    <property type="match status" value="1"/>
</dbReference>
<dbReference type="GO" id="GO:0005886">
    <property type="term" value="C:plasma membrane"/>
    <property type="evidence" value="ECO:0007669"/>
    <property type="project" value="UniProtKB-SubCell"/>
</dbReference>
<reference evidence="11 12" key="1">
    <citation type="submission" date="2017-07" db="EMBL/GenBank/DDBJ databases">
        <title>Draft Genome Sequences of Select Purple Nonsulfur Bacteria.</title>
        <authorList>
            <person name="Lasarre B."/>
            <person name="Mckinlay J.B."/>
        </authorList>
    </citation>
    <scope>NUCLEOTIDE SEQUENCE [LARGE SCALE GENOMIC DNA]</scope>
    <source>
        <strain evidence="11 12">DSM 11290</strain>
    </source>
</reference>
<sequence>MNAVSPPPATGANGLRVVHETPRRLRLKLPLLKDRRVNFGFLQVMLESEDGVSSVRINDRAASLVIAYDGRSEVRDALLKRLKGLSGETMPKAVSGRPSEVADLAPLIANGALIALLPFLGPTAKAALTFLNISGTLANGAAAVTRGIKVETLDALAIGLTAAKGEYLTANTTEFLLKLAGYVESTTAQKSDDMLRQLLRPEPVAAWVEKGGKLKRVSEAEIRENDRVVVGVGERIPVDGLVLRGNAFVNQASITGESEPVRKEPMDRVIAGSVVEDGRLTIEARHVGEETTTARVSKFIEQALDQTSETQRVSAALADKRVYLTLGTGAAVYSLTRDLTRLESVLLVDYSCAIKLGTPLAFKSGMYNAATSGLLIKGGQTIEQLSGVDAFVFDKTGTLTHSELQVVDVLVFEPEHWSPKRLLAMTASIEEHAHHPVAEAIVRRANEDKFNHIDHGEVDYLVAHGMRCKVRGAGDIQIGSRHFLEDHENISFAPYDETIERLSKEGKTLLYVAADGAPLGVIGLEDRVRASAAREVARLRELGIRRIVMLTGDNEVKAAALAKDLGITEVHAGMEPEGKADVIEALQADGHKVAFVGDGVNDGPALVTADVGIAMPRGAEIARASADVVLLEDRLELLAASIDISRQTMKLVDTNFKLAAGINTGILAGALAGWLSPITTAVLHNGTTVGLLLKALKGAKPNVTLPPKVTLDLTPEKN</sequence>
<dbReference type="SUPFAM" id="SSF81653">
    <property type="entry name" value="Calcium ATPase, transduction domain A"/>
    <property type="match status" value="1"/>
</dbReference>
<evidence type="ECO:0000256" key="2">
    <source>
        <dbReference type="ARBA" id="ARBA00006024"/>
    </source>
</evidence>
<dbReference type="InterPro" id="IPR001757">
    <property type="entry name" value="P_typ_ATPase"/>
</dbReference>
<dbReference type="InterPro" id="IPR027256">
    <property type="entry name" value="P-typ_ATPase_IB"/>
</dbReference>
<dbReference type="InterPro" id="IPR023299">
    <property type="entry name" value="ATPase_P-typ_cyto_dom_N"/>
</dbReference>
<dbReference type="Proteomes" id="UP000249299">
    <property type="component" value="Unassembled WGS sequence"/>
</dbReference>